<dbReference type="GeneID" id="59255491"/>
<protein>
    <submittedName>
        <fullName evidence="1">Uncharacterized protein</fullName>
    </submittedName>
</protein>
<accession>A0A8H6ELV2</accession>
<keyword evidence="2" id="KW-1185">Reference proteome</keyword>
<gene>
    <name evidence="1" type="ORF">Bfra_001366</name>
</gene>
<organism evidence="1 2">
    <name type="scientific">Botrytis fragariae</name>
    <dbReference type="NCBI Taxonomy" id="1964551"/>
    <lineage>
        <taxon>Eukaryota</taxon>
        <taxon>Fungi</taxon>
        <taxon>Dikarya</taxon>
        <taxon>Ascomycota</taxon>
        <taxon>Pezizomycotina</taxon>
        <taxon>Leotiomycetes</taxon>
        <taxon>Helotiales</taxon>
        <taxon>Sclerotiniaceae</taxon>
        <taxon>Botrytis</taxon>
    </lineage>
</organism>
<dbReference type="RefSeq" id="XP_037195953.1">
    <property type="nucleotide sequence ID" value="XM_037331799.1"/>
</dbReference>
<name>A0A8H6ELV2_9HELO</name>
<evidence type="ECO:0000313" key="2">
    <source>
        <dbReference type="Proteomes" id="UP000531561"/>
    </source>
</evidence>
<dbReference type="OrthoDB" id="10442189at2759"/>
<dbReference type="Proteomes" id="UP000531561">
    <property type="component" value="Unassembled WGS sequence"/>
</dbReference>
<comment type="caution">
    <text evidence="1">The sequence shown here is derived from an EMBL/GenBank/DDBJ whole genome shotgun (WGS) entry which is preliminary data.</text>
</comment>
<sequence>MSTTLFTSSDLLHHYTNLDLSGRKEPCLSIAEYVSEEEFTLSSGSTRSLIMPLTSHIHSLAVRQTRRTVIEILRANRTPFNKCTCRHNVQSRFNSKDYAAGLNDKPRQHVTRADFLDLENMQLLIYKVSCEWLERIVPHSSQSKADSFSQHGIKLIPFSIPDYQKVSVYLKKS</sequence>
<evidence type="ECO:0000313" key="1">
    <source>
        <dbReference type="EMBL" id="KAF5877007.1"/>
    </source>
</evidence>
<proteinExistence type="predicted"/>
<reference evidence="1 2" key="1">
    <citation type="journal article" date="2020" name="Phytopathology">
        <title>A high-quality genome resource of Botrytis fragariae, a new and rapidly spreading fungal pathogen causing strawberry gray mold in the U.S.A.</title>
        <authorList>
            <person name="Wu Y."/>
            <person name="Saski C.A."/>
            <person name="Schnabel G."/>
            <person name="Xiao S."/>
            <person name="Hu M."/>
        </authorList>
    </citation>
    <scope>NUCLEOTIDE SEQUENCE [LARGE SCALE GENOMIC DNA]</scope>
    <source>
        <strain evidence="1 2">BVB16</strain>
    </source>
</reference>
<dbReference type="AlphaFoldDB" id="A0A8H6ELV2"/>
<dbReference type="EMBL" id="JABFCT010000003">
    <property type="protein sequence ID" value="KAF5877007.1"/>
    <property type="molecule type" value="Genomic_DNA"/>
</dbReference>